<dbReference type="WBParaSite" id="PTRK_0001551500.1">
    <property type="protein sequence ID" value="PTRK_0001551500.1"/>
    <property type="gene ID" value="PTRK_0001551500"/>
</dbReference>
<reference evidence="2" key="1">
    <citation type="submission" date="2017-02" db="UniProtKB">
        <authorList>
            <consortium name="WormBaseParasite"/>
        </authorList>
    </citation>
    <scope>IDENTIFICATION</scope>
</reference>
<accession>A0A0N5A1L6</accession>
<dbReference type="PROSITE" id="PS51257">
    <property type="entry name" value="PROKAR_LIPOPROTEIN"/>
    <property type="match status" value="1"/>
</dbReference>
<organism evidence="1 2">
    <name type="scientific">Parastrongyloides trichosuri</name>
    <name type="common">Possum-specific nematode worm</name>
    <dbReference type="NCBI Taxonomy" id="131310"/>
    <lineage>
        <taxon>Eukaryota</taxon>
        <taxon>Metazoa</taxon>
        <taxon>Ecdysozoa</taxon>
        <taxon>Nematoda</taxon>
        <taxon>Chromadorea</taxon>
        <taxon>Rhabditida</taxon>
        <taxon>Tylenchina</taxon>
        <taxon>Panagrolaimomorpha</taxon>
        <taxon>Strongyloidoidea</taxon>
        <taxon>Strongyloididae</taxon>
        <taxon>Parastrongyloides</taxon>
    </lineage>
</organism>
<protein>
    <submittedName>
        <fullName evidence="2">Fork-head domain-containing protein</fullName>
    </submittedName>
</protein>
<evidence type="ECO:0000313" key="2">
    <source>
        <dbReference type="WBParaSite" id="PTRK_0001551500.1"/>
    </source>
</evidence>
<proteinExistence type="predicted"/>
<name>A0A0N5A1L6_PARTI</name>
<keyword evidence="1" id="KW-1185">Reference proteome</keyword>
<dbReference type="Proteomes" id="UP000038045">
    <property type="component" value="Unplaced"/>
</dbReference>
<sequence length="494" mass="56515">MIPRKYASLNSPIIAINVITSCLSTVTSDCSSIFSVKESSYGVRADIISETEISEITTTSEKTYSDKDEEYDDEYQDCTDNPSIIFGENYNRSQTSMVIDAKKIKPALPLHQLYAYTICRARIYKSFPKKVYHEVRYAKEQGVWSPPNDNPTCSVVLMVSGIIPVKEENYHPPIIEGSVQSICSQSSQSKKRKGKVIINEELINHKFYDHDIKEFGSAKEFSDPEKIYEKKLYATNVDEVNMMEDDRSSTYEMKNSLKGKHVSKNFKGSMTVKDRISESSSTDLSEYTKKITKRRSNCQPHALNAYFSKDNIQYNEYINFDTIPEAEVMEQHNNFKTKIYVANKKSCYNNSIKSSTVIDTINEKHALEEGDIDYSMIGTEITNIETSSTSYTEIEHVDHNNYIKQLNEVINIENQNSPLSSELITLPNTFSFLSKDYTTTVTENRINSVVETINYSNNDGFLTNKLDNDESIVYEDMLQQLDSLKKVLKDFENI</sequence>
<dbReference type="AlphaFoldDB" id="A0A0N5A1L6"/>
<evidence type="ECO:0000313" key="1">
    <source>
        <dbReference type="Proteomes" id="UP000038045"/>
    </source>
</evidence>